<keyword evidence="1" id="KW-1133">Transmembrane helix</keyword>
<accession>A0A2N0B6Y3</accession>
<dbReference type="InterPro" id="IPR010656">
    <property type="entry name" value="DctM"/>
</dbReference>
<reference evidence="3" key="1">
    <citation type="submission" date="2017-07" db="EMBL/GenBank/DDBJ databases">
        <title>Leptospira spp. isolated from tropical soils.</title>
        <authorList>
            <person name="Thibeaux R."/>
            <person name="Iraola G."/>
            <person name="Ferres I."/>
            <person name="Bierque E."/>
            <person name="Girault D."/>
            <person name="Soupe-Gilbert M.-E."/>
            <person name="Picardeau M."/>
            <person name="Goarant C."/>
        </authorList>
    </citation>
    <scope>NUCLEOTIDE SEQUENCE [LARGE SCALE GENOMIC DNA]</scope>
    <source>
        <strain evidence="3">ATI7-C-A5</strain>
    </source>
</reference>
<evidence type="ECO:0000256" key="1">
    <source>
        <dbReference type="SAM" id="Phobius"/>
    </source>
</evidence>
<dbReference type="InterPro" id="IPR036457">
    <property type="entry name" value="PPM-type-like_dom_sf"/>
</dbReference>
<organism evidence="3">
    <name type="scientific">Leptospira ellisii</name>
    <dbReference type="NCBI Taxonomy" id="2023197"/>
    <lineage>
        <taxon>Bacteria</taxon>
        <taxon>Pseudomonadati</taxon>
        <taxon>Spirochaetota</taxon>
        <taxon>Spirochaetia</taxon>
        <taxon>Leptospirales</taxon>
        <taxon>Leptospiraceae</taxon>
        <taxon>Leptospira</taxon>
    </lineage>
</organism>
<dbReference type="Gene3D" id="3.60.40.10">
    <property type="entry name" value="PPM-type phosphatase domain"/>
    <property type="match status" value="1"/>
</dbReference>
<protein>
    <submittedName>
        <fullName evidence="3">Arg-Lys translocation region protein phosphatase</fullName>
    </submittedName>
</protein>
<feature type="transmembrane region" description="Helical" evidence="1">
    <location>
        <begin position="9"/>
        <end position="28"/>
    </location>
</feature>
<comment type="caution">
    <text evidence="3">The sequence shown here is derived from an EMBL/GenBank/DDBJ whole genome shotgun (WGS) entry which is preliminary data.</text>
</comment>
<feature type="transmembrane region" description="Helical" evidence="1">
    <location>
        <begin position="48"/>
        <end position="68"/>
    </location>
</feature>
<name>A0A2N0B6Y3_9LEPT</name>
<dbReference type="Pfam" id="PF06808">
    <property type="entry name" value="DctM"/>
    <property type="match status" value="1"/>
</dbReference>
<dbReference type="OrthoDB" id="317354at2"/>
<proteinExistence type="predicted"/>
<evidence type="ECO:0000313" key="3">
    <source>
        <dbReference type="EMBL" id="PJZ92301.1"/>
    </source>
</evidence>
<evidence type="ECO:0000259" key="2">
    <source>
        <dbReference type="Pfam" id="PF06808"/>
    </source>
</evidence>
<dbReference type="NCBIfam" id="TIGR04400">
    <property type="entry name" value="RK_trnsloc_Pase"/>
    <property type="match status" value="1"/>
</dbReference>
<feature type="domain" description="TRAP C4-dicarboxylate transport system permease DctM subunit" evidence="2">
    <location>
        <begin position="336"/>
        <end position="422"/>
    </location>
</feature>
<gene>
    <name evidence="3" type="ORF">CH379_13880</name>
</gene>
<keyword evidence="1" id="KW-0812">Transmembrane</keyword>
<dbReference type="EMBL" id="NPEF01000150">
    <property type="protein sequence ID" value="PJZ92301.1"/>
    <property type="molecule type" value="Genomic_DNA"/>
</dbReference>
<dbReference type="AlphaFoldDB" id="A0A2N0B6Y3"/>
<sequence>MLARLPSKLKLPIAVFVLSFLFFLLYTVLDDIILKSPMGQNKAVSLSIRLALSVSFSLLLSSLVFYSVKLIYASMRGLVTLVQDWGSDVYEETPVAERDDEIGELVRAFRIKFFQQKELEGNDSQEVSEARYRELSDGIQRSFYRIQLPKIRNVDISLFPRMSSESNCDYVNVIPTGDGCAGVLAGFSSPGILESAFKARLEGIFSLAAETPSVRGEELIFKIGKTLSKMPVPFLNLSLFYLETRTGELGYVCFQELSPFLFRNDEVIVLEKKSKAKFFDYKPGELNLQKTTLRLGEILLLTSDRTFSAIGIPSGEFVKQFQNALNGKKYPNSRDVILVSVTLYPIAKANGIHPLNFWMTALVSFELGYLTPPVALNHLLTKHVVREYLEKDPQIRHETFFARYERVVVPIIVLFLTLLLTAFGPILYLSWNS</sequence>
<keyword evidence="1" id="KW-0472">Membrane</keyword>
<dbReference type="InterPro" id="IPR030912">
    <property type="entry name" value="RK_trnsloc_Pase"/>
</dbReference>
<feature type="transmembrane region" description="Helical" evidence="1">
    <location>
        <begin position="407"/>
        <end position="431"/>
    </location>
</feature>